<dbReference type="PROSITE" id="PS00108">
    <property type="entry name" value="PROTEIN_KINASE_ST"/>
    <property type="match status" value="1"/>
</dbReference>
<evidence type="ECO:0000256" key="3">
    <source>
        <dbReference type="ARBA" id="ARBA00022679"/>
    </source>
</evidence>
<dbReference type="FunFam" id="1.10.510.10:FF:000082">
    <property type="entry name" value="Shaggy-related protein kinase kappa"/>
    <property type="match status" value="1"/>
</dbReference>
<dbReference type="SUPFAM" id="SSF56112">
    <property type="entry name" value="Protein kinase-like (PK-like)"/>
    <property type="match status" value="1"/>
</dbReference>
<organism evidence="11 12">
    <name type="scientific">Trichomonas vaginalis (strain ATCC PRA-98 / G3)</name>
    <dbReference type="NCBI Taxonomy" id="412133"/>
    <lineage>
        <taxon>Eukaryota</taxon>
        <taxon>Metamonada</taxon>
        <taxon>Parabasalia</taxon>
        <taxon>Trichomonadida</taxon>
        <taxon>Trichomonadidae</taxon>
        <taxon>Trichomonas</taxon>
    </lineage>
</organism>
<dbReference type="InterPro" id="IPR000719">
    <property type="entry name" value="Prot_kinase_dom"/>
</dbReference>
<keyword evidence="4 7" id="KW-0547">Nucleotide-binding</keyword>
<dbReference type="VEuPathDB" id="TrichDB:TVAG_046830"/>
<keyword evidence="6 7" id="KW-0067">ATP-binding</keyword>
<evidence type="ECO:0000256" key="5">
    <source>
        <dbReference type="ARBA" id="ARBA00022777"/>
    </source>
</evidence>
<dbReference type="PANTHER" id="PTHR24057">
    <property type="entry name" value="GLYCOGEN SYNTHASE KINASE-3 ALPHA"/>
    <property type="match status" value="1"/>
</dbReference>
<proteinExistence type="inferred from homology"/>
<name>A2EAQ8_TRIV3</name>
<dbReference type="InParanoid" id="A2EAQ8"/>
<dbReference type="OMA" id="MKTTMPM"/>
<dbReference type="Gene3D" id="3.30.200.20">
    <property type="entry name" value="Phosphorylase Kinase, domain 1"/>
    <property type="match status" value="1"/>
</dbReference>
<dbReference type="STRING" id="5722.A2EAQ8"/>
<dbReference type="InterPro" id="IPR050591">
    <property type="entry name" value="GSK-3"/>
</dbReference>
<keyword evidence="2 8" id="KW-0723">Serine/threonine-protein kinase</keyword>
<dbReference type="Gene3D" id="1.10.510.10">
    <property type="entry name" value="Transferase(Phosphotransferase) domain 1"/>
    <property type="match status" value="1"/>
</dbReference>
<dbReference type="GO" id="GO:0005737">
    <property type="term" value="C:cytoplasm"/>
    <property type="evidence" value="ECO:0000318"/>
    <property type="project" value="GO_Central"/>
</dbReference>
<dbReference type="GO" id="GO:0030154">
    <property type="term" value="P:cell differentiation"/>
    <property type="evidence" value="ECO:0000318"/>
    <property type="project" value="GO_Central"/>
</dbReference>
<dbReference type="CDD" id="cd14137">
    <property type="entry name" value="STKc_GSK3"/>
    <property type="match status" value="1"/>
</dbReference>
<keyword evidence="12" id="KW-1185">Reference proteome</keyword>
<dbReference type="GO" id="GO:0005634">
    <property type="term" value="C:nucleus"/>
    <property type="evidence" value="ECO:0000318"/>
    <property type="project" value="GO_Central"/>
</dbReference>
<evidence type="ECO:0000256" key="6">
    <source>
        <dbReference type="ARBA" id="ARBA00022840"/>
    </source>
</evidence>
<gene>
    <name evidence="11" type="ORF">TVAG_046830</name>
</gene>
<dbReference type="KEGG" id="tva:4768194"/>
<dbReference type="InterPro" id="IPR008271">
    <property type="entry name" value="Ser/Thr_kinase_AS"/>
</dbReference>
<dbReference type="PANTHER" id="PTHR24057:SF0">
    <property type="entry name" value="PROTEIN KINASE SHAGGY-RELATED"/>
    <property type="match status" value="1"/>
</dbReference>
<keyword evidence="5 11" id="KW-0418">Kinase</keyword>
<feature type="binding site" evidence="7">
    <location>
        <position position="45"/>
    </location>
    <ligand>
        <name>ATP</name>
        <dbReference type="ChEBI" id="CHEBI:30616"/>
    </ligand>
</feature>
<dbReference type="GO" id="GO:0004674">
    <property type="term" value="F:protein serine/threonine kinase activity"/>
    <property type="evidence" value="ECO:0000318"/>
    <property type="project" value="GO_Central"/>
</dbReference>
<accession>A2EAQ8</accession>
<evidence type="ECO:0000256" key="1">
    <source>
        <dbReference type="ARBA" id="ARBA00005527"/>
    </source>
</evidence>
<evidence type="ECO:0000256" key="4">
    <source>
        <dbReference type="ARBA" id="ARBA00022741"/>
    </source>
</evidence>
<evidence type="ECO:0000256" key="7">
    <source>
        <dbReference type="PROSITE-ProRule" id="PRU10141"/>
    </source>
</evidence>
<comment type="similarity">
    <text evidence="1">Belongs to the protein kinase superfamily. CMGC Ser/Thr protein kinase family. GSK-3 subfamily.</text>
</comment>
<evidence type="ECO:0000313" key="12">
    <source>
        <dbReference type="Proteomes" id="UP000001542"/>
    </source>
</evidence>
<sequence>MTSAGRRVCNHCGFRYTIEKVIGEGAFGTVYLIYSLETGERVALKKICEDTRYKSRELETLQTIHHPNCLTLIHHFVSESQSTKMLYLNLVTEYVPENLAGVERQYLAVGQTLPTFLVKLISYQLLRVLAYLHAKKICHRDIKPLNILLHPSNCHLKLCDFGSAKFIKTNEQSISYITSRPYRAPELILGASHYDGAIDIWSAGCVIAEMLLGQPLFNGESNPEQLLAIIHILGSPTHSQLVAMNPQCAQFDLPSLPPLPWKSAFRASADPLAVDLVSKLCVYNPQNRLRGYVALLHPFFDELRDSNCSLPNGKELPPLFDFTAEEMSFIGPDLIKQLIPKHLQLEHPSIDQIEHPIGDVMCFEEDGNNEEDPEEGEEEEEE</sequence>
<dbReference type="SMART" id="SM00220">
    <property type="entry name" value="S_TKc"/>
    <property type="match status" value="1"/>
</dbReference>
<dbReference type="GO" id="GO:0007165">
    <property type="term" value="P:signal transduction"/>
    <property type="evidence" value="ECO:0000318"/>
    <property type="project" value="GO_Central"/>
</dbReference>
<reference evidence="11" key="1">
    <citation type="submission" date="2006-10" db="EMBL/GenBank/DDBJ databases">
        <authorList>
            <person name="Amadeo P."/>
            <person name="Zhao Q."/>
            <person name="Wortman J."/>
            <person name="Fraser-Liggett C."/>
            <person name="Carlton J."/>
        </authorList>
    </citation>
    <scope>NUCLEOTIDE SEQUENCE</scope>
    <source>
        <strain evidence="11">G3</strain>
    </source>
</reference>
<protein>
    <submittedName>
        <fullName evidence="11">CMGC family protein kinase</fullName>
    </submittedName>
</protein>
<feature type="domain" description="Protein kinase" evidence="10">
    <location>
        <begin position="16"/>
        <end position="300"/>
    </location>
</feature>
<dbReference type="InterPro" id="IPR039192">
    <property type="entry name" value="STKc_GSK3"/>
</dbReference>
<dbReference type="VEuPathDB" id="TrichDB:TVAGG3_0958700"/>
<reference evidence="11" key="2">
    <citation type="journal article" date="2007" name="Science">
        <title>Draft genome sequence of the sexually transmitted pathogen Trichomonas vaginalis.</title>
        <authorList>
            <person name="Carlton J.M."/>
            <person name="Hirt R.P."/>
            <person name="Silva J.C."/>
            <person name="Delcher A.L."/>
            <person name="Schatz M."/>
            <person name="Zhao Q."/>
            <person name="Wortman J.R."/>
            <person name="Bidwell S.L."/>
            <person name="Alsmark U.C.M."/>
            <person name="Besteiro S."/>
            <person name="Sicheritz-Ponten T."/>
            <person name="Noel C.J."/>
            <person name="Dacks J.B."/>
            <person name="Foster P.G."/>
            <person name="Simillion C."/>
            <person name="Van de Peer Y."/>
            <person name="Miranda-Saavedra D."/>
            <person name="Barton G.J."/>
            <person name="Westrop G.D."/>
            <person name="Mueller S."/>
            <person name="Dessi D."/>
            <person name="Fiori P.L."/>
            <person name="Ren Q."/>
            <person name="Paulsen I."/>
            <person name="Zhang H."/>
            <person name="Bastida-Corcuera F.D."/>
            <person name="Simoes-Barbosa A."/>
            <person name="Brown M.T."/>
            <person name="Hayes R.D."/>
            <person name="Mukherjee M."/>
            <person name="Okumura C.Y."/>
            <person name="Schneider R."/>
            <person name="Smith A.J."/>
            <person name="Vanacova S."/>
            <person name="Villalvazo M."/>
            <person name="Haas B.J."/>
            <person name="Pertea M."/>
            <person name="Feldblyum T.V."/>
            <person name="Utterback T.R."/>
            <person name="Shu C.L."/>
            <person name="Osoegawa K."/>
            <person name="de Jong P.J."/>
            <person name="Hrdy I."/>
            <person name="Horvathova L."/>
            <person name="Zubacova Z."/>
            <person name="Dolezal P."/>
            <person name="Malik S.B."/>
            <person name="Logsdon J.M. Jr."/>
            <person name="Henze K."/>
            <person name="Gupta A."/>
            <person name="Wang C.C."/>
            <person name="Dunne R.L."/>
            <person name="Upcroft J.A."/>
            <person name="Upcroft P."/>
            <person name="White O."/>
            <person name="Salzberg S.L."/>
            <person name="Tang P."/>
            <person name="Chiu C.-H."/>
            <person name="Lee Y.-S."/>
            <person name="Embley T.M."/>
            <person name="Coombs G.H."/>
            <person name="Mottram J.C."/>
            <person name="Tachezy J."/>
            <person name="Fraser-Liggett C.M."/>
            <person name="Johnson P.J."/>
        </authorList>
    </citation>
    <scope>NUCLEOTIDE SEQUENCE [LARGE SCALE GENOMIC DNA]</scope>
    <source>
        <strain evidence="11">G3</strain>
    </source>
</reference>
<dbReference type="SMR" id="A2EAQ8"/>
<dbReference type="FunCoup" id="A2EAQ8">
    <property type="interactions" value="497"/>
</dbReference>
<dbReference type="GO" id="GO:0005524">
    <property type="term" value="F:ATP binding"/>
    <property type="evidence" value="ECO:0007669"/>
    <property type="project" value="UniProtKB-UniRule"/>
</dbReference>
<dbReference type="AlphaFoldDB" id="A2EAQ8"/>
<dbReference type="InterPro" id="IPR011009">
    <property type="entry name" value="Kinase-like_dom_sf"/>
</dbReference>
<dbReference type="eggNOG" id="KOG0658">
    <property type="taxonomic scope" value="Eukaryota"/>
</dbReference>
<keyword evidence="3" id="KW-0808">Transferase</keyword>
<evidence type="ECO:0000256" key="9">
    <source>
        <dbReference type="SAM" id="MobiDB-lite"/>
    </source>
</evidence>
<dbReference type="InterPro" id="IPR017441">
    <property type="entry name" value="Protein_kinase_ATP_BS"/>
</dbReference>
<dbReference type="OrthoDB" id="272141at2759"/>
<evidence type="ECO:0000256" key="2">
    <source>
        <dbReference type="ARBA" id="ARBA00022527"/>
    </source>
</evidence>
<evidence type="ECO:0000313" key="11">
    <source>
        <dbReference type="EMBL" id="EAY10261.1"/>
    </source>
</evidence>
<dbReference type="PROSITE" id="PS50011">
    <property type="entry name" value="PROTEIN_KINASE_DOM"/>
    <property type="match status" value="1"/>
</dbReference>
<dbReference type="Proteomes" id="UP000001542">
    <property type="component" value="Unassembled WGS sequence"/>
</dbReference>
<dbReference type="PROSITE" id="PS00107">
    <property type="entry name" value="PROTEIN_KINASE_ATP"/>
    <property type="match status" value="1"/>
</dbReference>
<feature type="region of interest" description="Disordered" evidence="9">
    <location>
        <begin position="363"/>
        <end position="382"/>
    </location>
</feature>
<dbReference type="Pfam" id="PF00069">
    <property type="entry name" value="Pkinase"/>
    <property type="match status" value="1"/>
</dbReference>
<evidence type="ECO:0000259" key="10">
    <source>
        <dbReference type="PROSITE" id="PS50011"/>
    </source>
</evidence>
<dbReference type="EMBL" id="DS113341">
    <property type="protein sequence ID" value="EAY10261.1"/>
    <property type="molecule type" value="Genomic_DNA"/>
</dbReference>
<evidence type="ECO:0000256" key="8">
    <source>
        <dbReference type="RuleBase" id="RU000304"/>
    </source>
</evidence>
<dbReference type="RefSeq" id="XP_001322484.1">
    <property type="nucleotide sequence ID" value="XM_001322449.1"/>
</dbReference>